<dbReference type="Gene3D" id="3.40.50.620">
    <property type="entry name" value="HUPs"/>
    <property type="match status" value="1"/>
</dbReference>
<dbReference type="GO" id="GO:0005524">
    <property type="term" value="F:ATP binding"/>
    <property type="evidence" value="ECO:0007669"/>
    <property type="project" value="UniProtKB-UniRule"/>
</dbReference>
<dbReference type="GO" id="GO:0005737">
    <property type="term" value="C:cytoplasm"/>
    <property type="evidence" value="ECO:0007669"/>
    <property type="project" value="UniProtKB-SubCell"/>
</dbReference>
<accession>A0AAE3K593</accession>
<dbReference type="EMBL" id="JZWS02000002">
    <property type="protein sequence ID" value="MCL7343777.1"/>
    <property type="molecule type" value="Genomic_DNA"/>
</dbReference>
<dbReference type="HAMAP" id="MF_00049_A">
    <property type="entry name" value="Leu_tRNA_synth_A"/>
    <property type="match status" value="1"/>
</dbReference>
<dbReference type="Pfam" id="PF00133">
    <property type="entry name" value="tRNA-synt_1"/>
    <property type="match status" value="2"/>
</dbReference>
<dbReference type="InterPro" id="IPR013155">
    <property type="entry name" value="M/V/L/I-tRNA-synth_anticd-bd"/>
</dbReference>
<dbReference type="InterPro" id="IPR014729">
    <property type="entry name" value="Rossmann-like_a/b/a_fold"/>
</dbReference>
<evidence type="ECO:0000259" key="9">
    <source>
        <dbReference type="Pfam" id="PF00133"/>
    </source>
</evidence>
<dbReference type="NCBIfam" id="NF008957">
    <property type="entry name" value="PRK12300.1"/>
    <property type="match status" value="1"/>
</dbReference>
<keyword evidence="2 8" id="KW-0963">Cytoplasm</keyword>
<dbReference type="Gene3D" id="3.90.740.10">
    <property type="entry name" value="Valyl/Leucyl/Isoleucyl-tRNA synthetase, editing domain"/>
    <property type="match status" value="1"/>
</dbReference>
<proteinExistence type="inferred from homology"/>
<dbReference type="GO" id="GO:0004823">
    <property type="term" value="F:leucine-tRNA ligase activity"/>
    <property type="evidence" value="ECO:0007669"/>
    <property type="project" value="UniProtKB-UniRule"/>
</dbReference>
<dbReference type="InterPro" id="IPR009080">
    <property type="entry name" value="tRNAsynth_Ia_anticodon-bd"/>
</dbReference>
<feature type="short sequence motif" description="'KMSKS' region" evidence="8">
    <location>
        <begin position="620"/>
        <end position="624"/>
    </location>
</feature>
<dbReference type="GO" id="GO:0006429">
    <property type="term" value="P:leucyl-tRNA aminoacylation"/>
    <property type="evidence" value="ECO:0007669"/>
    <property type="project" value="UniProtKB-UniRule"/>
</dbReference>
<feature type="domain" description="Methionyl/Valyl/Leucyl/Isoleucyl-tRNA synthetase anticodon-binding" evidence="10">
    <location>
        <begin position="694"/>
        <end position="820"/>
    </location>
</feature>
<dbReference type="PANTHER" id="PTHR45794">
    <property type="entry name" value="LEUCYL-TRNA SYNTHETASE"/>
    <property type="match status" value="1"/>
</dbReference>
<feature type="domain" description="Aminoacyl-tRNA synthetase class Ia" evidence="9">
    <location>
        <begin position="564"/>
        <end position="659"/>
    </location>
</feature>
<evidence type="ECO:0000313" key="11">
    <source>
        <dbReference type="EMBL" id="MCL7343777.1"/>
    </source>
</evidence>
<protein>
    <recommendedName>
        <fullName evidence="8">Leucine--tRNA ligase</fullName>
        <ecNumber evidence="8">6.1.1.4</ecNumber>
    </recommendedName>
    <alternativeName>
        <fullName evidence="8">Leucyl-tRNA synthetase</fullName>
        <shortName evidence="8">LeuRS</shortName>
    </alternativeName>
</protein>
<evidence type="ECO:0000256" key="6">
    <source>
        <dbReference type="ARBA" id="ARBA00022917"/>
    </source>
</evidence>
<dbReference type="SUPFAM" id="SSF50677">
    <property type="entry name" value="ValRS/IleRS/LeuRS editing domain"/>
    <property type="match status" value="1"/>
</dbReference>
<feature type="short sequence motif" description="'HIGH' region" evidence="8">
    <location>
        <begin position="38"/>
        <end position="48"/>
    </location>
</feature>
<dbReference type="InterPro" id="IPR020791">
    <property type="entry name" value="Leu-tRNA-lgase_arc"/>
</dbReference>
<dbReference type="InterPro" id="IPR009008">
    <property type="entry name" value="Val/Leu/Ile-tRNA-synth_edit"/>
</dbReference>
<comment type="similarity">
    <text evidence="1 8">Belongs to the class-I aminoacyl-tRNA synthetase family.</text>
</comment>
<evidence type="ECO:0000256" key="2">
    <source>
        <dbReference type="ARBA" id="ARBA00022490"/>
    </source>
</evidence>
<dbReference type="SUPFAM" id="SSF52374">
    <property type="entry name" value="Nucleotidylyl transferase"/>
    <property type="match status" value="1"/>
</dbReference>
<dbReference type="Pfam" id="PF08264">
    <property type="entry name" value="Anticodon_1"/>
    <property type="match status" value="1"/>
</dbReference>
<feature type="domain" description="Aminoacyl-tRNA synthetase class Ia" evidence="9">
    <location>
        <begin position="10"/>
        <end position="500"/>
    </location>
</feature>
<feature type="binding site" evidence="8">
    <location>
        <position position="623"/>
    </location>
    <ligand>
        <name>ATP</name>
        <dbReference type="ChEBI" id="CHEBI:30616"/>
    </ligand>
</feature>
<dbReference type="AlphaFoldDB" id="A0AAE3K593"/>
<keyword evidence="3 8" id="KW-0436">Ligase</keyword>
<organism evidence="11">
    <name type="scientific">Candidatus Aramenus sulfurataquae</name>
    <dbReference type="NCBI Taxonomy" id="1326980"/>
    <lineage>
        <taxon>Archaea</taxon>
        <taxon>Thermoproteota</taxon>
        <taxon>Thermoprotei</taxon>
        <taxon>Sulfolobales</taxon>
        <taxon>Sulfolobaceae</taxon>
        <taxon>Candidatus Aramenus</taxon>
    </lineage>
</organism>
<dbReference type="EC" id="6.1.1.4" evidence="8"/>
<evidence type="ECO:0000256" key="5">
    <source>
        <dbReference type="ARBA" id="ARBA00022840"/>
    </source>
</evidence>
<keyword evidence="7 8" id="KW-0030">Aminoacyl-tRNA synthetase</keyword>
<dbReference type="PANTHER" id="PTHR45794:SF1">
    <property type="entry name" value="LEUCINE--TRNA LIGASE, CYTOPLASMIC"/>
    <property type="match status" value="1"/>
</dbReference>
<keyword evidence="6 8" id="KW-0648">Protein biosynthesis</keyword>
<evidence type="ECO:0000256" key="4">
    <source>
        <dbReference type="ARBA" id="ARBA00022741"/>
    </source>
</evidence>
<dbReference type="SUPFAM" id="SSF47323">
    <property type="entry name" value="Anticodon-binding domain of a subclass of class I aminoacyl-tRNA synthetases"/>
    <property type="match status" value="1"/>
</dbReference>
<dbReference type="InterPro" id="IPR002300">
    <property type="entry name" value="aa-tRNA-synth_Ia"/>
</dbReference>
<keyword evidence="4 8" id="KW-0547">Nucleotide-binding</keyword>
<sequence>MTETFFNSIAEKWIKEFENAFEANVDSRQKFLVTVAFPYTNSPFHIGHGRTYVTADIYARYMRMKGFNVLFPLGFQFTGTPILSISEALKRRDKDIVKEFLEIYRIPQEKLKELEDPLKLAEYFREDMKKTAKRFGLSIDWRREFTTVDKSFEKFVQWQLKTLRNKGYLLTSTEAVGYCPNDGFPVGMHDTRGDVEPEIVSEDVILFEDGELVFPVVTSRPETVFGATAIMINPESKYVLAIKDNRKWVVSKEAYDRLKYQVTFRGVEEIDKAKLLSASPMNPVTRERLKVIESKYVEPKVGTGVVMAVPAHEPLHFLRYLEEGEEIRPRIVIISSEYKGIPAEEVISLAGTKNPSELKDYIETLYRTEYYKGVMASDLEDHVPDYLKQFVKEEISGRPVKDARDKVIELLKKINAHDTIYEISNAPVYCRCGAEIVVKVIPSQLFINYEDPAWKSIALKSLDKIRFVPKDVRSDFEKVIFSMGKRACSRSRGLGARIPWDESQIVDSLSDSTIYTAFYTISHLLPKDSERLDDDFWNYVLLGEGDKSFIAKKTGISEELLTKMREEFEYWYPVDSRHSGRDLVRNHLPYYIYNHVAIFGEKYLPRLIVVNGFVRVGGKKMSKSFGNVYPLEKAMDEYGADPVRLALATSSEISEDVDFRQDVLNSVYLQLKKIYDVVSRVGSISTDNAMREEDLWFSSIVSFKIREVNRLMDSLEFRKAYNIILYELYDLFRDYIEIRERPNKDVLTKFVDAWIKLLSPGAPFTAEELWHLYHSSLVAKESFPSGDEFTVNTSALLRFEYVRFVISYVKQLEEEVNKKPEKIVIYVAKPEQLEDFRAVINAIRSHKELPESEYFLRIRNNLSKIPTLIKELALTTDFDEFEAIVDNTMFMLNQLKVDEIRVYYYDDPNAPDIKGKKSYALPLLPSIVLL</sequence>
<evidence type="ECO:0000256" key="8">
    <source>
        <dbReference type="HAMAP-Rule" id="MF_00049"/>
    </source>
</evidence>
<reference evidence="11" key="1">
    <citation type="submission" date="2022-05" db="EMBL/GenBank/DDBJ databases">
        <title>Metagenome Sequencing of an Archaeal-Dominated Microbial Community from a Hot Spring at the Los Azufres Geothermal Field, Mexico.</title>
        <authorList>
            <person name="Marin-Paredes R."/>
            <person name="Martinez-Romero E."/>
            <person name="Servin-Garciduenas L.E."/>
        </authorList>
    </citation>
    <scope>NUCLEOTIDE SEQUENCE</scope>
    <source>
        <strain evidence="11">AZ1-454</strain>
    </source>
</reference>
<dbReference type="GO" id="GO:0002161">
    <property type="term" value="F:aminoacyl-tRNA deacylase activity"/>
    <property type="evidence" value="ECO:0007669"/>
    <property type="project" value="InterPro"/>
</dbReference>
<evidence type="ECO:0000259" key="10">
    <source>
        <dbReference type="Pfam" id="PF08264"/>
    </source>
</evidence>
<dbReference type="InterPro" id="IPR004493">
    <property type="entry name" value="Leu-tRNA-synth_Ia_arc/euk"/>
</dbReference>
<keyword evidence="5 8" id="KW-0067">ATP-binding</keyword>
<gene>
    <name evidence="8 11" type="primary">leuS</name>
    <name evidence="11" type="ORF">TQ35_004290</name>
</gene>
<comment type="caution">
    <text evidence="11">The sequence shown here is derived from an EMBL/GenBank/DDBJ whole genome shotgun (WGS) entry which is preliminary data.</text>
</comment>
<dbReference type="NCBIfam" id="TIGR00395">
    <property type="entry name" value="leuS_arch"/>
    <property type="match status" value="1"/>
</dbReference>
<dbReference type="Gene3D" id="1.10.730.10">
    <property type="entry name" value="Isoleucyl-tRNA Synthetase, Domain 1"/>
    <property type="match status" value="1"/>
</dbReference>
<evidence type="ECO:0000256" key="3">
    <source>
        <dbReference type="ARBA" id="ARBA00022598"/>
    </source>
</evidence>
<evidence type="ECO:0000256" key="1">
    <source>
        <dbReference type="ARBA" id="ARBA00005594"/>
    </source>
</evidence>
<evidence type="ECO:0000256" key="7">
    <source>
        <dbReference type="ARBA" id="ARBA00023146"/>
    </source>
</evidence>
<comment type="subcellular location">
    <subcellularLocation>
        <location evidence="8">Cytoplasm</location>
    </subcellularLocation>
</comment>
<name>A0AAE3K593_9CREN</name>
<comment type="catalytic activity">
    <reaction evidence="8">
        <text>tRNA(Leu) + L-leucine + ATP = L-leucyl-tRNA(Leu) + AMP + diphosphate</text>
        <dbReference type="Rhea" id="RHEA:11688"/>
        <dbReference type="Rhea" id="RHEA-COMP:9613"/>
        <dbReference type="Rhea" id="RHEA-COMP:9622"/>
        <dbReference type="ChEBI" id="CHEBI:30616"/>
        <dbReference type="ChEBI" id="CHEBI:33019"/>
        <dbReference type="ChEBI" id="CHEBI:57427"/>
        <dbReference type="ChEBI" id="CHEBI:78442"/>
        <dbReference type="ChEBI" id="CHEBI:78494"/>
        <dbReference type="ChEBI" id="CHEBI:456215"/>
        <dbReference type="EC" id="6.1.1.4"/>
    </reaction>
</comment>